<accession>A0A5B8UIE0</accession>
<feature type="domain" description="PLD phosphodiesterase" evidence="1">
    <location>
        <begin position="298"/>
        <end position="325"/>
    </location>
</feature>
<dbReference type="InterPro" id="IPR001736">
    <property type="entry name" value="PLipase_D/transphosphatidylase"/>
</dbReference>
<dbReference type="SMART" id="SM00155">
    <property type="entry name" value="PLDc"/>
    <property type="match status" value="2"/>
</dbReference>
<dbReference type="Pfam" id="PF13091">
    <property type="entry name" value="PLDc_2"/>
    <property type="match status" value="2"/>
</dbReference>
<keyword evidence="3" id="KW-1185">Reference proteome</keyword>
<dbReference type="KEGG" id="fgg:FSB75_08165"/>
<dbReference type="RefSeq" id="WP_146785389.1">
    <property type="nucleotide sequence ID" value="NZ_BAABIO010000001.1"/>
</dbReference>
<dbReference type="GO" id="GO:0030572">
    <property type="term" value="F:phosphatidyltransferase activity"/>
    <property type="evidence" value="ECO:0007669"/>
    <property type="project" value="UniProtKB-ARBA"/>
</dbReference>
<evidence type="ECO:0000313" key="2">
    <source>
        <dbReference type="EMBL" id="QEC55870.1"/>
    </source>
</evidence>
<dbReference type="EMBL" id="CP042433">
    <property type="protein sequence ID" value="QEC55870.1"/>
    <property type="molecule type" value="Genomic_DNA"/>
</dbReference>
<feature type="domain" description="PLD phosphodiesterase" evidence="1">
    <location>
        <begin position="119"/>
        <end position="146"/>
    </location>
</feature>
<proteinExistence type="predicted"/>
<dbReference type="Gene3D" id="3.30.870.10">
    <property type="entry name" value="Endonuclease Chain A"/>
    <property type="match status" value="2"/>
</dbReference>
<dbReference type="GO" id="GO:0032049">
    <property type="term" value="P:cardiolipin biosynthetic process"/>
    <property type="evidence" value="ECO:0007669"/>
    <property type="project" value="UniProtKB-ARBA"/>
</dbReference>
<dbReference type="AlphaFoldDB" id="A0A5B8UIE0"/>
<dbReference type="PROSITE" id="PS50035">
    <property type="entry name" value="PLD"/>
    <property type="match status" value="2"/>
</dbReference>
<dbReference type="OrthoDB" id="9762009at2"/>
<evidence type="ECO:0000313" key="3">
    <source>
        <dbReference type="Proteomes" id="UP000321204"/>
    </source>
</evidence>
<dbReference type="CDD" id="cd09110">
    <property type="entry name" value="PLDc_CLS_1"/>
    <property type="match status" value="1"/>
</dbReference>
<gene>
    <name evidence="2" type="ORF">FSB75_08165</name>
</gene>
<reference evidence="2 3" key="1">
    <citation type="journal article" date="2015" name="Int. J. Syst. Evol. Microbiol.">
        <title>Flavisolibacter ginsenosidimutans sp. nov., with ginsenoside-converting activity isolated from soil used for cultivating ginseng.</title>
        <authorList>
            <person name="Zhao Y."/>
            <person name="Liu Q."/>
            <person name="Kang M.S."/>
            <person name="Jin F."/>
            <person name="Yu H."/>
            <person name="Im W.T."/>
        </authorList>
    </citation>
    <scope>NUCLEOTIDE SEQUENCE [LARGE SCALE GENOMIC DNA]</scope>
    <source>
        <strain evidence="2 3">Gsoil 636</strain>
    </source>
</reference>
<dbReference type="PANTHER" id="PTHR21248">
    <property type="entry name" value="CARDIOLIPIN SYNTHASE"/>
    <property type="match status" value="1"/>
</dbReference>
<evidence type="ECO:0000259" key="1">
    <source>
        <dbReference type="PROSITE" id="PS50035"/>
    </source>
</evidence>
<organism evidence="2 3">
    <name type="scientific">Flavisolibacter ginsenosidimutans</name>
    <dbReference type="NCBI Taxonomy" id="661481"/>
    <lineage>
        <taxon>Bacteria</taxon>
        <taxon>Pseudomonadati</taxon>
        <taxon>Bacteroidota</taxon>
        <taxon>Chitinophagia</taxon>
        <taxon>Chitinophagales</taxon>
        <taxon>Chitinophagaceae</taxon>
        <taxon>Flavisolibacter</taxon>
    </lineage>
</organism>
<protein>
    <submittedName>
        <fullName evidence="2">Phosphatidylserine/phosphatidylglycerophosphate/ cardiolipin synthase family protein</fullName>
    </submittedName>
</protein>
<dbReference type="InterPro" id="IPR025202">
    <property type="entry name" value="PLD-like_dom"/>
</dbReference>
<sequence>METNFLQRLQLKRRGNRFSAQNLARVVKGGAALFSLLTELIEAAAHSIHLQTYIFSNDSTGTKIAEALMAAAKRGVKVYLMADGYASRSLPKDFIKNLENAGVNFRFFEPVFRSEHFYFGRRLHHKVAVFDSKYGLVSGSNVADRYNDLPDQPAWYDMAVFVEGDSVLELYDICIKIWERDQTKKNLLRKKLLDLFNYIAKEESVGIRVLQNDWVRRKLEIYFAYQKLFKEAHKSITIVCSYFLPGLSLRNRLSKAVKRGVDVKVVLASTSDVALTKHAERYLYSWMFRNGIQIYEYQPTVLHAKFAVVDEDFLNIGSYNINDLSAQASVELNLLVKDAEVAQEMQAEVRNIIESKCLKVEPSAYAFHILSFRQLWRFLCYHALRMTLALGTFYFKQEE</sequence>
<dbReference type="SUPFAM" id="SSF56024">
    <property type="entry name" value="Phospholipase D/nuclease"/>
    <property type="match status" value="2"/>
</dbReference>
<dbReference type="PANTHER" id="PTHR21248:SF22">
    <property type="entry name" value="PHOSPHOLIPASE D"/>
    <property type="match status" value="1"/>
</dbReference>
<dbReference type="Proteomes" id="UP000321204">
    <property type="component" value="Chromosome"/>
</dbReference>
<name>A0A5B8UIE0_9BACT</name>